<evidence type="ECO:0000313" key="3">
    <source>
        <dbReference type="Proteomes" id="UP000724148"/>
    </source>
</evidence>
<reference evidence="2" key="1">
    <citation type="submission" date="2020-07" db="EMBL/GenBank/DDBJ databases">
        <title>Huge and variable diversity of episymbiotic CPR bacteria and DPANN archaea in groundwater ecosystems.</title>
        <authorList>
            <person name="He C.Y."/>
            <person name="Keren R."/>
            <person name="Whittaker M."/>
            <person name="Farag I.F."/>
            <person name="Doudna J."/>
            <person name="Cate J.H.D."/>
            <person name="Banfield J.F."/>
        </authorList>
    </citation>
    <scope>NUCLEOTIDE SEQUENCE</scope>
    <source>
        <strain evidence="2">NC_groundwater_193_Ag_S-0.1um_51_7</strain>
    </source>
</reference>
<sequence length="87" mass="9714">MRIGTFDTDNKILVVAEVGNNHEGNFEVAKELVKKAAESGADAIKLQTFRTEHYVSGADESRFKRLKSFELSFDQFALCFGCGRIPL</sequence>
<accession>A0A931SB10</accession>
<name>A0A931SB10_9BACT</name>
<dbReference type="GO" id="GO:0016051">
    <property type="term" value="P:carbohydrate biosynthetic process"/>
    <property type="evidence" value="ECO:0007669"/>
    <property type="project" value="InterPro"/>
</dbReference>
<dbReference type="GO" id="GO:0047444">
    <property type="term" value="F:N-acylneuraminate-9-phosphate synthase activity"/>
    <property type="evidence" value="ECO:0007669"/>
    <property type="project" value="TreeGrafter"/>
</dbReference>
<gene>
    <name evidence="2" type="ORF">HYT40_00625</name>
</gene>
<dbReference type="InterPro" id="IPR013785">
    <property type="entry name" value="Aldolase_TIM"/>
</dbReference>
<dbReference type="EMBL" id="JACOZA010000012">
    <property type="protein sequence ID" value="MBI2096652.1"/>
    <property type="molecule type" value="Genomic_DNA"/>
</dbReference>
<dbReference type="SUPFAM" id="SSF51569">
    <property type="entry name" value="Aldolase"/>
    <property type="match status" value="1"/>
</dbReference>
<dbReference type="InterPro" id="IPR013132">
    <property type="entry name" value="PseI/NeuA/B-like_N"/>
</dbReference>
<dbReference type="Proteomes" id="UP000724148">
    <property type="component" value="Unassembled WGS sequence"/>
</dbReference>
<feature type="domain" description="PseI/NeuA/B-like" evidence="1">
    <location>
        <begin position="32"/>
        <end position="65"/>
    </location>
</feature>
<protein>
    <submittedName>
        <fullName evidence="2">N-acetylneuraminate synthase family protein</fullName>
    </submittedName>
</protein>
<comment type="caution">
    <text evidence="2">The sequence shown here is derived from an EMBL/GenBank/DDBJ whole genome shotgun (WGS) entry which is preliminary data.</text>
</comment>
<evidence type="ECO:0000259" key="1">
    <source>
        <dbReference type="Pfam" id="PF03102"/>
    </source>
</evidence>
<dbReference type="InterPro" id="IPR051690">
    <property type="entry name" value="PseI-like"/>
</dbReference>
<dbReference type="AlphaFoldDB" id="A0A931SB10"/>
<proteinExistence type="predicted"/>
<dbReference type="Pfam" id="PF03102">
    <property type="entry name" value="NeuB"/>
    <property type="match status" value="1"/>
</dbReference>
<dbReference type="Gene3D" id="3.20.20.70">
    <property type="entry name" value="Aldolase class I"/>
    <property type="match status" value="1"/>
</dbReference>
<organism evidence="2 3">
    <name type="scientific">Candidatus Sungiibacteriota bacterium</name>
    <dbReference type="NCBI Taxonomy" id="2750080"/>
    <lineage>
        <taxon>Bacteria</taxon>
        <taxon>Candidatus Sungiibacteriota</taxon>
    </lineage>
</organism>
<dbReference type="PANTHER" id="PTHR42966:SF1">
    <property type="entry name" value="SIALIC ACID SYNTHASE"/>
    <property type="match status" value="1"/>
</dbReference>
<evidence type="ECO:0000313" key="2">
    <source>
        <dbReference type="EMBL" id="MBI2096652.1"/>
    </source>
</evidence>
<dbReference type="PANTHER" id="PTHR42966">
    <property type="entry name" value="N-ACETYLNEURAMINATE SYNTHASE"/>
    <property type="match status" value="1"/>
</dbReference>